<accession>A0ABV0R0K3</accession>
<evidence type="ECO:0000313" key="1">
    <source>
        <dbReference type="EMBL" id="MEQ2201631.1"/>
    </source>
</evidence>
<protein>
    <submittedName>
        <fullName evidence="1">Uncharacterized protein</fullName>
    </submittedName>
</protein>
<dbReference type="Proteomes" id="UP001434883">
    <property type="component" value="Unassembled WGS sequence"/>
</dbReference>
<gene>
    <name evidence="1" type="ORF">XENOCAPTIV_015390</name>
</gene>
<evidence type="ECO:0000313" key="2">
    <source>
        <dbReference type="Proteomes" id="UP001434883"/>
    </source>
</evidence>
<organism evidence="1 2">
    <name type="scientific">Xenoophorus captivus</name>
    <dbReference type="NCBI Taxonomy" id="1517983"/>
    <lineage>
        <taxon>Eukaryota</taxon>
        <taxon>Metazoa</taxon>
        <taxon>Chordata</taxon>
        <taxon>Craniata</taxon>
        <taxon>Vertebrata</taxon>
        <taxon>Euteleostomi</taxon>
        <taxon>Actinopterygii</taxon>
        <taxon>Neopterygii</taxon>
        <taxon>Teleostei</taxon>
        <taxon>Neoteleostei</taxon>
        <taxon>Acanthomorphata</taxon>
        <taxon>Ovalentaria</taxon>
        <taxon>Atherinomorphae</taxon>
        <taxon>Cyprinodontiformes</taxon>
        <taxon>Goodeidae</taxon>
        <taxon>Xenoophorus</taxon>
    </lineage>
</organism>
<dbReference type="EMBL" id="JAHRIN010028395">
    <property type="protein sequence ID" value="MEQ2201631.1"/>
    <property type="molecule type" value="Genomic_DNA"/>
</dbReference>
<reference evidence="1 2" key="1">
    <citation type="submission" date="2021-06" db="EMBL/GenBank/DDBJ databases">
        <authorList>
            <person name="Palmer J.M."/>
        </authorList>
    </citation>
    <scope>NUCLEOTIDE SEQUENCE [LARGE SCALE GENOMIC DNA]</scope>
    <source>
        <strain evidence="1 2">XC_2019</strain>
        <tissue evidence="1">Muscle</tissue>
    </source>
</reference>
<name>A0ABV0R0K3_9TELE</name>
<keyword evidence="2" id="KW-1185">Reference proteome</keyword>
<comment type="caution">
    <text evidence="1">The sequence shown here is derived from an EMBL/GenBank/DDBJ whole genome shotgun (WGS) entry which is preliminary data.</text>
</comment>
<feature type="non-terminal residue" evidence="1">
    <location>
        <position position="1"/>
    </location>
</feature>
<proteinExistence type="predicted"/>
<sequence>DLKCRCRFLPGAVATSLSAPSIAHHILSLGLKFLVQPEDRREDVDVIIKLPVAGI</sequence>